<dbReference type="Gene3D" id="3.30.559.10">
    <property type="entry name" value="Chloramphenicol acetyltransferase-like domain"/>
    <property type="match status" value="2"/>
</dbReference>
<dbReference type="Pfam" id="PF02458">
    <property type="entry name" value="Transferase"/>
    <property type="match status" value="2"/>
</dbReference>
<comment type="caution">
    <text evidence="5">The sequence shown here is derived from an EMBL/GenBank/DDBJ whole genome shotgun (WGS) entry which is preliminary data.</text>
</comment>
<feature type="region of interest" description="Disordered" evidence="4">
    <location>
        <begin position="42"/>
        <end position="80"/>
    </location>
</feature>
<dbReference type="InterPro" id="IPR050317">
    <property type="entry name" value="Plant_Fungal_Acyltransferase"/>
</dbReference>
<keyword evidence="3" id="KW-0012">Acyltransferase</keyword>
<evidence type="ECO:0000256" key="3">
    <source>
        <dbReference type="ARBA" id="ARBA00023315"/>
    </source>
</evidence>
<keyword evidence="6" id="KW-1185">Reference proteome</keyword>
<evidence type="ECO:0000256" key="1">
    <source>
        <dbReference type="ARBA" id="ARBA00009861"/>
    </source>
</evidence>
<evidence type="ECO:0000313" key="5">
    <source>
        <dbReference type="EMBL" id="KAG2573114.1"/>
    </source>
</evidence>
<dbReference type="Proteomes" id="UP000823388">
    <property type="component" value="Chromosome 7K"/>
</dbReference>
<reference evidence="5" key="1">
    <citation type="submission" date="2020-05" db="EMBL/GenBank/DDBJ databases">
        <title>WGS assembly of Panicum virgatum.</title>
        <authorList>
            <person name="Lovell J.T."/>
            <person name="Jenkins J."/>
            <person name="Shu S."/>
            <person name="Juenger T.E."/>
            <person name="Schmutz J."/>
        </authorList>
    </citation>
    <scope>NUCLEOTIDE SEQUENCE</scope>
    <source>
        <strain evidence="5">AP13</strain>
    </source>
</reference>
<keyword evidence="2" id="KW-0808">Transferase</keyword>
<dbReference type="PANTHER" id="PTHR31642:SF11">
    <property type="entry name" value="SHIKIMATE O-HYDROXYCINNAMOYLTRANSFERASE"/>
    <property type="match status" value="1"/>
</dbReference>
<name>A0A8T0QNR2_PANVG</name>
<evidence type="ECO:0000313" key="6">
    <source>
        <dbReference type="Proteomes" id="UP000823388"/>
    </source>
</evidence>
<evidence type="ECO:0000256" key="2">
    <source>
        <dbReference type="ARBA" id="ARBA00022679"/>
    </source>
</evidence>
<dbReference type="GO" id="GO:0016747">
    <property type="term" value="F:acyltransferase activity, transferring groups other than amino-acyl groups"/>
    <property type="evidence" value="ECO:0007669"/>
    <property type="project" value="UniProtKB-ARBA"/>
</dbReference>
<organism evidence="5 6">
    <name type="scientific">Panicum virgatum</name>
    <name type="common">Blackwell switchgrass</name>
    <dbReference type="NCBI Taxonomy" id="38727"/>
    <lineage>
        <taxon>Eukaryota</taxon>
        <taxon>Viridiplantae</taxon>
        <taxon>Streptophyta</taxon>
        <taxon>Embryophyta</taxon>
        <taxon>Tracheophyta</taxon>
        <taxon>Spermatophyta</taxon>
        <taxon>Magnoliopsida</taxon>
        <taxon>Liliopsida</taxon>
        <taxon>Poales</taxon>
        <taxon>Poaceae</taxon>
        <taxon>PACMAD clade</taxon>
        <taxon>Panicoideae</taxon>
        <taxon>Panicodae</taxon>
        <taxon>Paniceae</taxon>
        <taxon>Panicinae</taxon>
        <taxon>Panicum</taxon>
        <taxon>Panicum sect. Hiantes</taxon>
    </lineage>
</organism>
<proteinExistence type="inferred from homology"/>
<protein>
    <submittedName>
        <fullName evidence="5">Uncharacterized protein</fullName>
    </submittedName>
</protein>
<dbReference type="PANTHER" id="PTHR31642">
    <property type="entry name" value="TRICHOTHECENE 3-O-ACETYLTRANSFERASE"/>
    <property type="match status" value="1"/>
</dbReference>
<dbReference type="InterPro" id="IPR023213">
    <property type="entry name" value="CAT-like_dom_sf"/>
</dbReference>
<dbReference type="AlphaFoldDB" id="A0A8T0QNR2"/>
<accession>A0A8T0QNR2</accession>
<evidence type="ECO:0000256" key="4">
    <source>
        <dbReference type="SAM" id="MobiDB-lite"/>
    </source>
</evidence>
<dbReference type="EMBL" id="CM029049">
    <property type="protein sequence ID" value="KAG2573114.1"/>
    <property type="molecule type" value="Genomic_DNA"/>
</dbReference>
<gene>
    <name evidence="5" type="ORF">PVAP13_7KG228700</name>
</gene>
<comment type="similarity">
    <text evidence="1">Belongs to the plant acyltransferase family.</text>
</comment>
<feature type="compositionally biased region" description="Low complexity" evidence="4">
    <location>
        <begin position="61"/>
        <end position="80"/>
    </location>
</feature>
<sequence>MRRALAEALVPFYPMAGRLARDEVGRLEIDCNGEGVLFVEADATRPTPPSTTTAISRLQWSSTASSRPSTTPAASHPSRSSCSRSLVCLRIWCPERVTYFKCGGVSLGVGIYHNVADGMSSLHFINSWSDLCRGTQNSVMPFIDHTLLRSCDPPTPSFQHVEYQPTPMLSSTPQALASKSVSLSTAEGIFKLTLADLTRLRSQLSAGEGASRFSTYVILAAHVWRCVSLAYSPPNYFVQLMGAIGCNLHFQMVTLVMSSSLPHHLQRQAR</sequence>